<sequence length="85" mass="8901">MTGADAAPFACLPFRKTGASPRMESRAEAAPAAGGGDRAARVPIELLNRYDRAKAFEDDVPRGGVAYAIAVPSELCRISLPQRAG</sequence>
<evidence type="ECO:0000313" key="2">
    <source>
        <dbReference type="EMBL" id="MBB6169297.1"/>
    </source>
</evidence>
<dbReference type="RefSeq" id="WP_183335621.1">
    <property type="nucleotide sequence ID" value="NZ_JACHEH010000007.1"/>
</dbReference>
<dbReference type="EMBL" id="JACHEH010000007">
    <property type="protein sequence ID" value="MBB6169297.1"/>
    <property type="molecule type" value="Genomic_DNA"/>
</dbReference>
<organism evidence="2 3">
    <name type="scientific">Chelatococcus composti</name>
    <dbReference type="NCBI Taxonomy" id="1743235"/>
    <lineage>
        <taxon>Bacteria</taxon>
        <taxon>Pseudomonadati</taxon>
        <taxon>Pseudomonadota</taxon>
        <taxon>Alphaproteobacteria</taxon>
        <taxon>Hyphomicrobiales</taxon>
        <taxon>Chelatococcaceae</taxon>
        <taxon>Chelatococcus</taxon>
    </lineage>
</organism>
<dbReference type="AlphaFoldDB" id="A0A841K9W9"/>
<feature type="region of interest" description="Disordered" evidence="1">
    <location>
        <begin position="16"/>
        <end position="37"/>
    </location>
</feature>
<comment type="caution">
    <text evidence="2">The sequence shown here is derived from an EMBL/GenBank/DDBJ whole genome shotgun (WGS) entry which is preliminary data.</text>
</comment>
<dbReference type="Proteomes" id="UP000588017">
    <property type="component" value="Unassembled WGS sequence"/>
</dbReference>
<evidence type="ECO:0000313" key="3">
    <source>
        <dbReference type="Proteomes" id="UP000588017"/>
    </source>
</evidence>
<reference evidence="2 3" key="1">
    <citation type="submission" date="2020-08" db="EMBL/GenBank/DDBJ databases">
        <title>Genomic Encyclopedia of Type Strains, Phase IV (KMG-IV): sequencing the most valuable type-strain genomes for metagenomic binning, comparative biology and taxonomic classification.</title>
        <authorList>
            <person name="Goeker M."/>
        </authorList>
    </citation>
    <scope>NUCLEOTIDE SEQUENCE [LARGE SCALE GENOMIC DNA]</scope>
    <source>
        <strain evidence="2 3">DSM 101465</strain>
    </source>
</reference>
<proteinExistence type="predicted"/>
<protein>
    <submittedName>
        <fullName evidence="2">Uncharacterized protein</fullName>
    </submittedName>
</protein>
<keyword evidence="3" id="KW-1185">Reference proteome</keyword>
<evidence type="ECO:0000256" key="1">
    <source>
        <dbReference type="SAM" id="MobiDB-lite"/>
    </source>
</evidence>
<gene>
    <name evidence="2" type="ORF">HNQ73_002939</name>
</gene>
<accession>A0A841K9W9</accession>
<name>A0A841K9W9_9HYPH</name>